<evidence type="ECO:0000313" key="2">
    <source>
        <dbReference type="Proteomes" id="UP001526430"/>
    </source>
</evidence>
<comment type="caution">
    <text evidence="1">The sequence shown here is derived from an EMBL/GenBank/DDBJ whole genome shotgun (WGS) entry which is preliminary data.</text>
</comment>
<proteinExistence type="predicted"/>
<dbReference type="Pfam" id="PF06258">
    <property type="entry name" value="Mito_fiss_Elm1"/>
    <property type="match status" value="1"/>
</dbReference>
<name>A0ABT3NQY2_9PROT</name>
<dbReference type="InterPro" id="IPR009367">
    <property type="entry name" value="Elm1-like"/>
</dbReference>
<dbReference type="Proteomes" id="UP001526430">
    <property type="component" value="Unassembled WGS sequence"/>
</dbReference>
<organism evidence="1 2">
    <name type="scientific">Sabulicella glaciei</name>
    <dbReference type="NCBI Taxonomy" id="2984948"/>
    <lineage>
        <taxon>Bacteria</taxon>
        <taxon>Pseudomonadati</taxon>
        <taxon>Pseudomonadota</taxon>
        <taxon>Alphaproteobacteria</taxon>
        <taxon>Acetobacterales</taxon>
        <taxon>Acetobacteraceae</taxon>
        <taxon>Sabulicella</taxon>
    </lineage>
</organism>
<keyword evidence="2" id="KW-1185">Reference proteome</keyword>
<dbReference type="EMBL" id="JAPFQI010000001">
    <property type="protein sequence ID" value="MCW8084570.1"/>
    <property type="molecule type" value="Genomic_DNA"/>
</dbReference>
<gene>
    <name evidence="1" type="ORF">OF850_02930</name>
</gene>
<accession>A0ABT3NQY2</accession>
<reference evidence="1 2" key="1">
    <citation type="submission" date="2022-10" db="EMBL/GenBank/DDBJ databases">
        <title>Roseococcus glaciei nov., sp. nov., isolated from glacier.</title>
        <authorList>
            <person name="Liu Q."/>
            <person name="Xin Y.-H."/>
        </authorList>
    </citation>
    <scope>NUCLEOTIDE SEQUENCE [LARGE SCALE GENOMIC DNA]</scope>
    <source>
        <strain evidence="1 2">MDT2-1-1</strain>
    </source>
</reference>
<dbReference type="RefSeq" id="WP_301588212.1">
    <property type="nucleotide sequence ID" value="NZ_JAPFQI010000001.1"/>
</dbReference>
<protein>
    <submittedName>
        <fullName evidence="1">Mitochondrial fission ELM1 family protein</fullName>
    </submittedName>
</protein>
<evidence type="ECO:0000313" key="1">
    <source>
        <dbReference type="EMBL" id="MCW8084570.1"/>
    </source>
</evidence>
<sequence length="299" mass="32090">MTEPVWVLEDPRAGTAAQALGIAERLGLPLRRVPLRWSRWASLPVPFPTLLGLSDDAAFAPPWPRIAISAGRRAAPVSRWLRRRGVRTVHCMWPGLGAEDFDLLVVGSHDGAKKTDNQLEILGSTHRVTAESLKAAPRVPRCDVALLLGGPVRAEGMDPALAARFAREAAGLGGFLFVTTSRRTGEEASQAVAEALQGMPHHLHRFGTEGPNPYLSLLAQAGRLVVTGDSISMLSEALLSPAPLFVAQPPGLGPRHRRLLAELYSRGLAAPLGAASPPRHPPVDETGRVLDAILARRWL</sequence>